<name>A0A0D2PH93_HYPSF</name>
<evidence type="ECO:0000256" key="1">
    <source>
        <dbReference type="SAM" id="Coils"/>
    </source>
</evidence>
<feature type="compositionally biased region" description="Polar residues" evidence="2">
    <location>
        <begin position="539"/>
        <end position="548"/>
    </location>
</feature>
<dbReference type="OMA" id="WISRPCF"/>
<feature type="compositionally biased region" description="Polar residues" evidence="2">
    <location>
        <begin position="697"/>
        <end position="712"/>
    </location>
</feature>
<feature type="compositionally biased region" description="Low complexity" evidence="2">
    <location>
        <begin position="663"/>
        <end position="672"/>
    </location>
</feature>
<evidence type="ECO:0000313" key="4">
    <source>
        <dbReference type="Proteomes" id="UP000054270"/>
    </source>
</evidence>
<reference evidence="4" key="1">
    <citation type="submission" date="2014-04" db="EMBL/GenBank/DDBJ databases">
        <title>Evolutionary Origins and Diversification of the Mycorrhizal Mutualists.</title>
        <authorList>
            <consortium name="DOE Joint Genome Institute"/>
            <consortium name="Mycorrhizal Genomics Consortium"/>
            <person name="Kohler A."/>
            <person name="Kuo A."/>
            <person name="Nagy L.G."/>
            <person name="Floudas D."/>
            <person name="Copeland A."/>
            <person name="Barry K.W."/>
            <person name="Cichocki N."/>
            <person name="Veneault-Fourrey C."/>
            <person name="LaButti K."/>
            <person name="Lindquist E.A."/>
            <person name="Lipzen A."/>
            <person name="Lundell T."/>
            <person name="Morin E."/>
            <person name="Murat C."/>
            <person name="Riley R."/>
            <person name="Ohm R."/>
            <person name="Sun H."/>
            <person name="Tunlid A."/>
            <person name="Henrissat B."/>
            <person name="Grigoriev I.V."/>
            <person name="Hibbett D.S."/>
            <person name="Martin F."/>
        </authorList>
    </citation>
    <scope>NUCLEOTIDE SEQUENCE [LARGE SCALE GENOMIC DNA]</scope>
    <source>
        <strain evidence="4">FD-334 SS-4</strain>
    </source>
</reference>
<feature type="region of interest" description="Disordered" evidence="2">
    <location>
        <begin position="192"/>
        <end position="214"/>
    </location>
</feature>
<feature type="compositionally biased region" description="Low complexity" evidence="2">
    <location>
        <begin position="19"/>
        <end position="29"/>
    </location>
</feature>
<accession>A0A0D2PH93</accession>
<feature type="compositionally biased region" description="Polar residues" evidence="2">
    <location>
        <begin position="559"/>
        <end position="570"/>
    </location>
</feature>
<feature type="compositionally biased region" description="Basic and acidic residues" evidence="2">
    <location>
        <begin position="479"/>
        <end position="488"/>
    </location>
</feature>
<feature type="region of interest" description="Disordered" evidence="2">
    <location>
        <begin position="1"/>
        <end position="108"/>
    </location>
</feature>
<protein>
    <submittedName>
        <fullName evidence="3">Uncharacterized protein</fullName>
    </submittedName>
</protein>
<keyword evidence="4" id="KW-1185">Reference proteome</keyword>
<evidence type="ECO:0000256" key="2">
    <source>
        <dbReference type="SAM" id="MobiDB-lite"/>
    </source>
</evidence>
<dbReference type="CDD" id="cd22249">
    <property type="entry name" value="UDM1_RNF168_RNF169-like"/>
    <property type="match status" value="1"/>
</dbReference>
<dbReference type="OrthoDB" id="3268641at2759"/>
<organism evidence="3 4">
    <name type="scientific">Hypholoma sublateritium (strain FD-334 SS-4)</name>
    <dbReference type="NCBI Taxonomy" id="945553"/>
    <lineage>
        <taxon>Eukaryota</taxon>
        <taxon>Fungi</taxon>
        <taxon>Dikarya</taxon>
        <taxon>Basidiomycota</taxon>
        <taxon>Agaricomycotina</taxon>
        <taxon>Agaricomycetes</taxon>
        <taxon>Agaricomycetidae</taxon>
        <taxon>Agaricales</taxon>
        <taxon>Agaricineae</taxon>
        <taxon>Strophariaceae</taxon>
        <taxon>Hypholoma</taxon>
    </lineage>
</organism>
<feature type="compositionally biased region" description="Low complexity" evidence="2">
    <location>
        <begin position="513"/>
        <end position="525"/>
    </location>
</feature>
<feature type="region of interest" description="Disordered" evidence="2">
    <location>
        <begin position="306"/>
        <end position="343"/>
    </location>
</feature>
<dbReference type="STRING" id="945553.A0A0D2PH93"/>
<feature type="region of interest" description="Disordered" evidence="2">
    <location>
        <begin position="615"/>
        <end position="740"/>
    </location>
</feature>
<feature type="coiled-coil region" evidence="1">
    <location>
        <begin position="399"/>
        <end position="426"/>
    </location>
</feature>
<feature type="compositionally biased region" description="Acidic residues" evidence="2">
    <location>
        <begin position="81"/>
        <end position="93"/>
    </location>
</feature>
<dbReference type="Proteomes" id="UP000054270">
    <property type="component" value="Unassembled WGS sequence"/>
</dbReference>
<dbReference type="AlphaFoldDB" id="A0A0D2PH93"/>
<proteinExistence type="predicted"/>
<feature type="region of interest" description="Disordered" evidence="2">
    <location>
        <begin position="807"/>
        <end position="826"/>
    </location>
</feature>
<feature type="region of interest" description="Disordered" evidence="2">
    <location>
        <begin position="124"/>
        <end position="153"/>
    </location>
</feature>
<feature type="region of interest" description="Disordered" evidence="2">
    <location>
        <begin position="434"/>
        <end position="574"/>
    </location>
</feature>
<gene>
    <name evidence="3" type="ORF">HYPSUDRAFT_196448</name>
</gene>
<feature type="compositionally biased region" description="Low complexity" evidence="2">
    <location>
        <begin position="449"/>
        <end position="467"/>
    </location>
</feature>
<evidence type="ECO:0000313" key="3">
    <source>
        <dbReference type="EMBL" id="KJA30194.1"/>
    </source>
</evidence>
<feature type="compositionally biased region" description="Low complexity" evidence="2">
    <location>
        <begin position="624"/>
        <end position="651"/>
    </location>
</feature>
<dbReference type="EMBL" id="KN817518">
    <property type="protein sequence ID" value="KJA30194.1"/>
    <property type="molecule type" value="Genomic_DNA"/>
</dbReference>
<sequence>MRRFFAARKREPAAPPDAAPSSASSSSGSTDHAHIPVALPPKRTWKPWTAAKRSLSLKSSRSRTHLPDWSAAPPLPHPASDADESDADDDDDDAHPAQAPPPPPDPARAQHVLRLMLSNAAAVPPSVSPFTQQPDGRVFPRSINPRNRLPPPPADTRVAMLTKHLASRLHTADLSPAEIAAISPLALRPLPVARPHTAHPHDASRPPTTTKILPASPGLRRWIARPCFEDRYVIYSQSASGIDVRPISSSWAIAALEYPEHLDVMVNPDFDQSPPSLNIPDTSAPLEPTLAATLSHASTNDHALVSAPAHSRNSYTAVPSPLRNEHPPVAAPPKPEDPQPVTKLSGVKRVVRFQEDDSDDGTPLHIVRMKKKRDEKSNFLRQEQLKRARDEDFVRRKEAQRILQEATERERQRLALEKERKDKEKAHYAEQILATRARREQSRAGGGTPSSTASSSLLVPSSSSLSLRDAERNNPPPSESRRYSRVNHDAPPSISIPRREASDQVISNKRLSDSSSPDSSRPPSLAYSPGSPAQGHSRPPSTYSAHTSSSEDVRHQSGSKRNSLAPSATSAPYARPPIIANYTSWSGSNPNLQYIPAVPPFPDFITDMPLLPPAAPFMKHARPRSTSSSRKDSSPGPSTSSSRRGSMNSSTERVNLAPKGTGSASSSRNPSSSPRPPQQRHASTPAKPTHERRMSSDSRATTQTQRQSSHYHQPSPRPVPVTSRSHPVLNRGRSEQPAWPQAQFMQVPMNPWMTGMPMAVPMPVSAPAGMPYMMPVYPMMPMMTSGSQTGLHGAANMNMGMNMGTPRRDGGTQGRRAGEKWAAAIS</sequence>
<keyword evidence="1" id="KW-0175">Coiled coil</keyword>